<dbReference type="Proteomes" id="UP000186904">
    <property type="component" value="Unassembled WGS sequence"/>
</dbReference>
<dbReference type="Pfam" id="PF13411">
    <property type="entry name" value="MerR_1"/>
    <property type="match status" value="1"/>
</dbReference>
<dbReference type="GO" id="GO:0003700">
    <property type="term" value="F:DNA-binding transcription factor activity"/>
    <property type="evidence" value="ECO:0007669"/>
    <property type="project" value="InterPro"/>
</dbReference>
<dbReference type="NCBIfam" id="TIGR02047">
    <property type="entry name" value="CadR-PbrR"/>
    <property type="match status" value="1"/>
</dbReference>
<accession>A0A031MCT3</accession>
<keyword evidence="1" id="KW-0238">DNA-binding</keyword>
<dbReference type="PANTHER" id="PTHR30204:SF92">
    <property type="entry name" value="HTH-TYPE TRANSCRIPTIONAL REGULATOR ZNTR"/>
    <property type="match status" value="1"/>
</dbReference>
<protein>
    <submittedName>
        <fullName evidence="4">Cd(II)/Pb(II)-responsive transcriptional regulator</fullName>
    </submittedName>
</protein>
<evidence type="ECO:0000256" key="1">
    <source>
        <dbReference type="ARBA" id="ARBA00023125"/>
    </source>
</evidence>
<name>A0A031MCT3_9GAMM</name>
<gene>
    <name evidence="4" type="ORF">SAMN04487855_2391</name>
    <name evidence="3" type="ORF">SAMN05216589_2392</name>
</gene>
<dbReference type="SMART" id="SM00422">
    <property type="entry name" value="HTH_MERR"/>
    <property type="match status" value="1"/>
</dbReference>
<reference evidence="5 6" key="1">
    <citation type="submission" date="2016-10" db="EMBL/GenBank/DDBJ databases">
        <authorList>
            <person name="de Groot N.N."/>
        </authorList>
    </citation>
    <scope>NUCLEOTIDE SEQUENCE [LARGE SCALE GENOMIC DNA]</scope>
    <source>
        <strain evidence="4 5">CGMCC 1.9095</strain>
        <strain evidence="3 6">DSM 22558</strain>
    </source>
</reference>
<evidence type="ECO:0000313" key="6">
    <source>
        <dbReference type="Proteomes" id="UP000186904"/>
    </source>
</evidence>
<dbReference type="OrthoDB" id="9808480at2"/>
<evidence type="ECO:0000313" key="3">
    <source>
        <dbReference type="EMBL" id="SES12559.1"/>
    </source>
</evidence>
<keyword evidence="5" id="KW-1185">Reference proteome</keyword>
<dbReference type="AlphaFoldDB" id="A0A031MCT3"/>
<dbReference type="CDD" id="cd04784">
    <property type="entry name" value="HTH_CadR-PbrR"/>
    <property type="match status" value="1"/>
</dbReference>
<dbReference type="InterPro" id="IPR047057">
    <property type="entry name" value="MerR_fam"/>
</dbReference>
<dbReference type="GO" id="GO:0003677">
    <property type="term" value="F:DNA binding"/>
    <property type="evidence" value="ECO:0007669"/>
    <property type="project" value="UniProtKB-KW"/>
</dbReference>
<evidence type="ECO:0000313" key="4">
    <source>
        <dbReference type="EMBL" id="SFM11643.1"/>
    </source>
</evidence>
<dbReference type="SUPFAM" id="SSF46955">
    <property type="entry name" value="Putative DNA-binding domain"/>
    <property type="match status" value="1"/>
</dbReference>
<dbReference type="GO" id="GO:0045893">
    <property type="term" value="P:positive regulation of DNA-templated transcription"/>
    <property type="evidence" value="ECO:0007669"/>
    <property type="project" value="InterPro"/>
</dbReference>
<dbReference type="PROSITE" id="PS50937">
    <property type="entry name" value="HTH_MERR_2"/>
    <property type="match status" value="1"/>
</dbReference>
<dbReference type="InterPro" id="IPR009061">
    <property type="entry name" value="DNA-bd_dom_put_sf"/>
</dbReference>
<proteinExistence type="predicted"/>
<dbReference type="RefSeq" id="WP_036992467.1">
    <property type="nucleotide sequence ID" value="NZ_FOGN01000004.1"/>
</dbReference>
<evidence type="ECO:0000313" key="5">
    <source>
        <dbReference type="Proteomes" id="UP000186599"/>
    </source>
</evidence>
<dbReference type="EMBL" id="FOUA01000004">
    <property type="protein sequence ID" value="SFM11643.1"/>
    <property type="molecule type" value="Genomic_DNA"/>
</dbReference>
<dbReference type="InterPro" id="IPR011791">
    <property type="entry name" value="CadR-PbrR"/>
</dbReference>
<dbReference type="PRINTS" id="PR00040">
    <property type="entry name" value="HTHMERR"/>
</dbReference>
<evidence type="ECO:0000259" key="2">
    <source>
        <dbReference type="PROSITE" id="PS50937"/>
    </source>
</evidence>
<dbReference type="STRING" id="653930.SAMN05216589_2392"/>
<dbReference type="GO" id="GO:0046872">
    <property type="term" value="F:metal ion binding"/>
    <property type="evidence" value="ECO:0007669"/>
    <property type="project" value="InterPro"/>
</dbReference>
<feature type="domain" description="HTH merR-type" evidence="2">
    <location>
        <begin position="1"/>
        <end position="71"/>
    </location>
</feature>
<organism evidence="4 5">
    <name type="scientific">Halopseudomonas bauzanensis</name>
    <dbReference type="NCBI Taxonomy" id="653930"/>
    <lineage>
        <taxon>Bacteria</taxon>
        <taxon>Pseudomonadati</taxon>
        <taxon>Pseudomonadota</taxon>
        <taxon>Gammaproteobacteria</taxon>
        <taxon>Pseudomonadales</taxon>
        <taxon>Pseudomonadaceae</taxon>
        <taxon>Halopseudomonas</taxon>
    </lineage>
</organism>
<dbReference type="EMBL" id="FOGN01000004">
    <property type="protein sequence ID" value="SES12559.1"/>
    <property type="molecule type" value="Genomic_DNA"/>
</dbReference>
<dbReference type="PANTHER" id="PTHR30204">
    <property type="entry name" value="REDOX-CYCLING DRUG-SENSING TRANSCRIPTIONAL ACTIVATOR SOXR"/>
    <property type="match status" value="1"/>
</dbReference>
<dbReference type="Gene3D" id="1.10.1660.10">
    <property type="match status" value="1"/>
</dbReference>
<dbReference type="InterPro" id="IPR000551">
    <property type="entry name" value="MerR-type_HTH_dom"/>
</dbReference>
<sequence>MDIRIGELARRTGCEVVTIRYYEKERLLPEPARSEGNYRLYNEAHLERLQFIRHCRSLDMSLGEIRALLSLRENPTLDCSEVNAMLDTHIQQVEDQIEALGQLKQHLIILREKCAGVRPMEACGILQGLTDSSCHT</sequence>
<dbReference type="Proteomes" id="UP000186599">
    <property type="component" value="Unassembled WGS sequence"/>
</dbReference>